<comment type="caution">
    <text evidence="2">The sequence shown here is derived from an EMBL/GenBank/DDBJ whole genome shotgun (WGS) entry which is preliminary data.</text>
</comment>
<evidence type="ECO:0000256" key="1">
    <source>
        <dbReference type="ARBA" id="ARBA00009981"/>
    </source>
</evidence>
<reference evidence="2 3" key="1">
    <citation type="submission" date="2020-07" db="EMBL/GenBank/DDBJ databases">
        <title>Diversity of carbapenemase encoding genes among Pseudomonas putida group clinical isolates in a tertiary Brazilian hospital.</title>
        <authorList>
            <person name="Alberto-Lei F."/>
            <person name="Nodari C.S."/>
            <person name="Streling A.P."/>
            <person name="Paulino J.T."/>
            <person name="Bessa-Neto F.O."/>
            <person name="Cayo R."/>
            <person name="Gales A.C."/>
        </authorList>
    </citation>
    <scope>NUCLEOTIDE SEQUENCE [LARGE SCALE GENOMIC DNA]</scope>
    <source>
        <strain evidence="2 3">12815</strain>
    </source>
</reference>
<dbReference type="Gene3D" id="3.40.1620.10">
    <property type="entry name" value="YefM-like domain"/>
    <property type="match status" value="1"/>
</dbReference>
<gene>
    <name evidence="2" type="ORF">H4C80_15505</name>
</gene>
<dbReference type="Proteomes" id="UP000545074">
    <property type="component" value="Unassembled WGS sequence"/>
</dbReference>
<dbReference type="InterPro" id="IPR036165">
    <property type="entry name" value="YefM-like_sf"/>
</dbReference>
<comment type="similarity">
    <text evidence="1">Belongs to the phD/YefM antitoxin family.</text>
</comment>
<dbReference type="SUPFAM" id="SSF143120">
    <property type="entry name" value="YefM-like"/>
    <property type="match status" value="1"/>
</dbReference>
<proteinExistence type="inferred from homology"/>
<dbReference type="AlphaFoldDB" id="A0A7W2KHE9"/>
<dbReference type="EMBL" id="JACGCX010000009">
    <property type="protein sequence ID" value="MBA6098526.1"/>
    <property type="molecule type" value="Genomic_DNA"/>
</dbReference>
<organism evidence="2 3">
    <name type="scientific">Pseudomonas juntendi</name>
    <dbReference type="NCBI Taxonomy" id="2666183"/>
    <lineage>
        <taxon>Bacteria</taxon>
        <taxon>Pseudomonadati</taxon>
        <taxon>Pseudomonadota</taxon>
        <taxon>Gammaproteobacteria</taxon>
        <taxon>Pseudomonadales</taxon>
        <taxon>Pseudomonadaceae</taxon>
        <taxon>Pseudomonas</taxon>
    </lineage>
</organism>
<evidence type="ECO:0000313" key="3">
    <source>
        <dbReference type="Proteomes" id="UP000545074"/>
    </source>
</evidence>
<protein>
    <submittedName>
        <fullName evidence="2">Type II toxin-antitoxin system Phd/YefM family antitoxin</fullName>
    </submittedName>
</protein>
<name>A0A7W2KHE9_9PSED</name>
<accession>A0A7W2KHE9</accession>
<evidence type="ECO:0000313" key="2">
    <source>
        <dbReference type="EMBL" id="MBA6098526.1"/>
    </source>
</evidence>
<sequence length="43" mass="5112">MEYVMSISQARRRFRRVLKLAEKGHTFILTRCGKAVCRLELDE</sequence>